<evidence type="ECO:0000256" key="4">
    <source>
        <dbReference type="ARBA" id="ARBA00022827"/>
    </source>
</evidence>
<dbReference type="AlphaFoldDB" id="A0AAV1Y418"/>
<dbReference type="EMBL" id="CAXHTB010000020">
    <property type="protein sequence ID" value="CAL0327883.1"/>
    <property type="molecule type" value="Genomic_DNA"/>
</dbReference>
<keyword evidence="4" id="KW-0274">FAD</keyword>
<keyword evidence="5" id="KW-0560">Oxidoreductase</keyword>
<sequence>MIWCHSIIIRWADRMSAVTPNEDVFYALGLFRGCFDKRELEASEAQNWQILQFCKDAHIDAKVYLASYKTQLEWMEHYGSKWELIKERKDEFDPKRLLSPGHKIFN</sequence>
<evidence type="ECO:0000259" key="6">
    <source>
        <dbReference type="Pfam" id="PF09265"/>
    </source>
</evidence>
<dbReference type="GO" id="GO:0050660">
    <property type="term" value="F:flavin adenine dinucleotide binding"/>
    <property type="evidence" value="ECO:0007669"/>
    <property type="project" value="InterPro"/>
</dbReference>
<reference evidence="7 8" key="1">
    <citation type="submission" date="2024-03" db="EMBL/GenBank/DDBJ databases">
        <authorList>
            <person name="Martinez-Hernandez J."/>
        </authorList>
    </citation>
    <scope>NUCLEOTIDE SEQUENCE [LARGE SCALE GENOMIC DNA]</scope>
</reference>
<comment type="cofactor">
    <cofactor evidence="1">
        <name>FAD</name>
        <dbReference type="ChEBI" id="CHEBI:57692"/>
    </cofactor>
</comment>
<dbReference type="PANTHER" id="PTHR13878">
    <property type="entry name" value="GULONOLACTONE OXIDASE"/>
    <property type="match status" value="1"/>
</dbReference>
<evidence type="ECO:0000256" key="2">
    <source>
        <dbReference type="ARBA" id="ARBA00005466"/>
    </source>
</evidence>
<evidence type="ECO:0000256" key="1">
    <source>
        <dbReference type="ARBA" id="ARBA00001974"/>
    </source>
</evidence>
<evidence type="ECO:0000313" key="8">
    <source>
        <dbReference type="Proteomes" id="UP001497480"/>
    </source>
</evidence>
<dbReference type="Pfam" id="PF09265">
    <property type="entry name" value="Cytokin-bind"/>
    <property type="match status" value="1"/>
</dbReference>
<dbReference type="InterPro" id="IPR015345">
    <property type="entry name" value="Cytokinin_DH_FAD/cytokin-bd"/>
</dbReference>
<comment type="similarity">
    <text evidence="2">Belongs to the oxygen-dependent FAD-linked oxidoreductase family.</text>
</comment>
<dbReference type="InterPro" id="IPR050432">
    <property type="entry name" value="FAD-linked_Oxidoreductases_BP"/>
</dbReference>
<dbReference type="InterPro" id="IPR016167">
    <property type="entry name" value="FAD-bd_PCMH_sub1"/>
</dbReference>
<protein>
    <recommendedName>
        <fullName evidence="6">Cytokinin dehydrogenase 1 FAD/cytokinin binding domain-containing protein</fullName>
    </recommendedName>
</protein>
<dbReference type="Proteomes" id="UP001497480">
    <property type="component" value="Unassembled WGS sequence"/>
</dbReference>
<dbReference type="Gene3D" id="3.30.43.10">
    <property type="entry name" value="Uridine Diphospho-n-acetylenolpyruvylglucosamine Reductase, domain 2"/>
    <property type="match status" value="1"/>
</dbReference>
<dbReference type="SUPFAM" id="SSF55103">
    <property type="entry name" value="FAD-linked oxidases, C-terminal domain"/>
    <property type="match status" value="1"/>
</dbReference>
<name>A0AAV1Y418_LUPLU</name>
<proteinExistence type="inferred from homology"/>
<organism evidence="7 8">
    <name type="scientific">Lupinus luteus</name>
    <name type="common">European yellow lupine</name>
    <dbReference type="NCBI Taxonomy" id="3873"/>
    <lineage>
        <taxon>Eukaryota</taxon>
        <taxon>Viridiplantae</taxon>
        <taxon>Streptophyta</taxon>
        <taxon>Embryophyta</taxon>
        <taxon>Tracheophyta</taxon>
        <taxon>Spermatophyta</taxon>
        <taxon>Magnoliopsida</taxon>
        <taxon>eudicotyledons</taxon>
        <taxon>Gunneridae</taxon>
        <taxon>Pentapetalae</taxon>
        <taxon>rosids</taxon>
        <taxon>fabids</taxon>
        <taxon>Fabales</taxon>
        <taxon>Fabaceae</taxon>
        <taxon>Papilionoideae</taxon>
        <taxon>50 kb inversion clade</taxon>
        <taxon>genistoids sensu lato</taxon>
        <taxon>core genistoids</taxon>
        <taxon>Genisteae</taxon>
        <taxon>Lupinus</taxon>
    </lineage>
</organism>
<dbReference type="InterPro" id="IPR016164">
    <property type="entry name" value="FAD-linked_Oxase-like_C"/>
</dbReference>
<evidence type="ECO:0000313" key="7">
    <source>
        <dbReference type="EMBL" id="CAL0327883.1"/>
    </source>
</evidence>
<dbReference type="PANTHER" id="PTHR13878:SF115">
    <property type="entry name" value="CYTOKININ DEHYDROGENASE"/>
    <property type="match status" value="1"/>
</dbReference>
<dbReference type="GO" id="GO:0009690">
    <property type="term" value="P:cytokinin metabolic process"/>
    <property type="evidence" value="ECO:0007669"/>
    <property type="project" value="InterPro"/>
</dbReference>
<evidence type="ECO:0000256" key="5">
    <source>
        <dbReference type="ARBA" id="ARBA00023002"/>
    </source>
</evidence>
<dbReference type="GO" id="GO:0019139">
    <property type="term" value="F:cytokinin dehydrogenase activity"/>
    <property type="evidence" value="ECO:0007669"/>
    <property type="project" value="InterPro"/>
</dbReference>
<evidence type="ECO:0000256" key="3">
    <source>
        <dbReference type="ARBA" id="ARBA00022630"/>
    </source>
</evidence>
<keyword evidence="8" id="KW-1185">Reference proteome</keyword>
<gene>
    <name evidence="7" type="ORF">LLUT_LOCUS28943</name>
</gene>
<keyword evidence="3" id="KW-0285">Flavoprotein</keyword>
<feature type="domain" description="Cytokinin dehydrogenase 1 FAD/cytokinin binding" evidence="6">
    <location>
        <begin position="10"/>
        <end position="105"/>
    </location>
</feature>
<comment type="caution">
    <text evidence="7">The sequence shown here is derived from an EMBL/GenBank/DDBJ whole genome shotgun (WGS) entry which is preliminary data.</text>
</comment>
<accession>A0AAV1Y418</accession>